<comment type="similarity">
    <text evidence="1">In the C-terminal section; belongs to the class-I pyridoxal-phosphate-dependent aminotransferase family.</text>
</comment>
<keyword evidence="4" id="KW-0238">DNA-binding</keyword>
<evidence type="ECO:0000313" key="8">
    <source>
        <dbReference type="EMBL" id="GEO80655.1"/>
    </source>
</evidence>
<accession>A0A512H5A5</accession>
<dbReference type="GO" id="GO:0003700">
    <property type="term" value="F:DNA-binding transcription factor activity"/>
    <property type="evidence" value="ECO:0007669"/>
    <property type="project" value="InterPro"/>
</dbReference>
<keyword evidence="2" id="KW-0663">Pyridoxal phosphate</keyword>
<evidence type="ECO:0000256" key="4">
    <source>
        <dbReference type="ARBA" id="ARBA00023125"/>
    </source>
</evidence>
<dbReference type="InterPro" id="IPR036388">
    <property type="entry name" value="WH-like_DNA-bd_sf"/>
</dbReference>
<comment type="caution">
    <text evidence="8">The sequence shown here is derived from an EMBL/GenBank/DDBJ whole genome shotgun (WGS) entry which is preliminary data.</text>
</comment>
<dbReference type="InterPro" id="IPR051446">
    <property type="entry name" value="HTH_trans_reg/aminotransferase"/>
</dbReference>
<dbReference type="PANTHER" id="PTHR46577:SF2">
    <property type="entry name" value="TRANSCRIPTIONAL REGULATORY PROTEIN"/>
    <property type="match status" value="1"/>
</dbReference>
<dbReference type="RefSeq" id="WP_147162707.1">
    <property type="nucleotide sequence ID" value="NZ_BJZO01000013.1"/>
</dbReference>
<dbReference type="Proteomes" id="UP000321567">
    <property type="component" value="Unassembled WGS sequence"/>
</dbReference>
<dbReference type="Gene3D" id="3.40.640.10">
    <property type="entry name" value="Type I PLP-dependent aspartate aminotransferase-like (Major domain)"/>
    <property type="match status" value="1"/>
</dbReference>
<evidence type="ECO:0000259" key="7">
    <source>
        <dbReference type="PROSITE" id="PS50949"/>
    </source>
</evidence>
<dbReference type="InterPro" id="IPR015421">
    <property type="entry name" value="PyrdxlP-dep_Trfase_major"/>
</dbReference>
<dbReference type="SMART" id="SM00345">
    <property type="entry name" value="HTH_GNTR"/>
    <property type="match status" value="1"/>
</dbReference>
<dbReference type="SUPFAM" id="SSF53383">
    <property type="entry name" value="PLP-dependent transferases"/>
    <property type="match status" value="1"/>
</dbReference>
<feature type="domain" description="HTH gntR-type" evidence="7">
    <location>
        <begin position="13"/>
        <end position="81"/>
    </location>
</feature>
<evidence type="ECO:0000256" key="3">
    <source>
        <dbReference type="ARBA" id="ARBA00023015"/>
    </source>
</evidence>
<organism evidence="8 9">
    <name type="scientific">Pararhodospirillum oryzae</name>
    <dbReference type="NCBI Taxonomy" id="478448"/>
    <lineage>
        <taxon>Bacteria</taxon>
        <taxon>Pseudomonadati</taxon>
        <taxon>Pseudomonadota</taxon>
        <taxon>Alphaproteobacteria</taxon>
        <taxon>Rhodospirillales</taxon>
        <taxon>Rhodospirillaceae</taxon>
        <taxon>Pararhodospirillum</taxon>
    </lineage>
</organism>
<dbReference type="InterPro" id="IPR015422">
    <property type="entry name" value="PyrdxlP-dep_Trfase_small"/>
</dbReference>
<dbReference type="Gene3D" id="1.10.10.10">
    <property type="entry name" value="Winged helix-like DNA-binding domain superfamily/Winged helix DNA-binding domain"/>
    <property type="match status" value="1"/>
</dbReference>
<evidence type="ECO:0000256" key="2">
    <source>
        <dbReference type="ARBA" id="ARBA00022898"/>
    </source>
</evidence>
<evidence type="ECO:0000313" key="9">
    <source>
        <dbReference type="Proteomes" id="UP000321567"/>
    </source>
</evidence>
<evidence type="ECO:0000256" key="5">
    <source>
        <dbReference type="ARBA" id="ARBA00023163"/>
    </source>
</evidence>
<dbReference type="Pfam" id="PF00155">
    <property type="entry name" value="Aminotran_1_2"/>
    <property type="match status" value="1"/>
</dbReference>
<dbReference type="InterPro" id="IPR036390">
    <property type="entry name" value="WH_DNA-bd_sf"/>
</dbReference>
<dbReference type="CDD" id="cd07377">
    <property type="entry name" value="WHTH_GntR"/>
    <property type="match status" value="1"/>
</dbReference>
<reference evidence="8 9" key="1">
    <citation type="submission" date="2019-07" db="EMBL/GenBank/DDBJ databases">
        <title>Whole genome shotgun sequence of Rhodospirillum oryzae NBRC 107573.</title>
        <authorList>
            <person name="Hosoyama A."/>
            <person name="Uohara A."/>
            <person name="Ohji S."/>
            <person name="Ichikawa N."/>
        </authorList>
    </citation>
    <scope>NUCLEOTIDE SEQUENCE [LARGE SCALE GENOMIC DNA]</scope>
    <source>
        <strain evidence="8 9">NBRC 107573</strain>
    </source>
</reference>
<dbReference type="PROSITE" id="PS50949">
    <property type="entry name" value="HTH_GNTR"/>
    <property type="match status" value="1"/>
</dbReference>
<keyword evidence="9" id="KW-1185">Reference proteome</keyword>
<feature type="region of interest" description="Disordered" evidence="6">
    <location>
        <begin position="76"/>
        <end position="97"/>
    </location>
</feature>
<dbReference type="AlphaFoldDB" id="A0A512H5A5"/>
<dbReference type="Pfam" id="PF00392">
    <property type="entry name" value="GntR"/>
    <property type="match status" value="1"/>
</dbReference>
<dbReference type="PANTHER" id="PTHR46577">
    <property type="entry name" value="HTH-TYPE TRANSCRIPTIONAL REGULATORY PROTEIN GABR"/>
    <property type="match status" value="1"/>
</dbReference>
<dbReference type="GO" id="GO:0030170">
    <property type="term" value="F:pyridoxal phosphate binding"/>
    <property type="evidence" value="ECO:0007669"/>
    <property type="project" value="InterPro"/>
</dbReference>
<dbReference type="InterPro" id="IPR000524">
    <property type="entry name" value="Tscrpt_reg_HTH_GntR"/>
</dbReference>
<sequence length="480" mass="51387">MGGQDREHDAGASYRYQAMTRELIARIEAGHYAEGERLPSVRALMRAHQVSMTTASRVLVELESQGYAFSRERSGFFVQPRPPRTGTTPTTPTPTRTARPAVVSMNALVASLFRAQAGEGQLSLGAAELAAELLPTRALTQAMIKVARASGAEGILYGPAGGEPALRHQIARWMGTRGVVVAPEEVWITEGESGAMGAALRALTRPGDLVAVESPTYFGLLRWIEALGLQAVEIATDPRLGVDVEELERVLETLPVAVIAVNPVFHNPFGGTVPPERMQALIRLAARHRVPVIEDDVYGALSFDSHGVAPLRAHDEAGGVLYCSSFSKTVAPGYRVGWCLPGRWAERLALFPFGGAVLPQRALAVFLAGRAHARHLEGLRALFAGQASRIRALVLEAFPEGTRISDPRGGYVFWVEGPASFDALGFHARARAHGIGIAPGPLFSPTGRFANAFRLSVGRPLTPGVEEAIRTLGRLARGGD</sequence>
<feature type="compositionally biased region" description="Low complexity" evidence="6">
    <location>
        <begin position="84"/>
        <end position="97"/>
    </location>
</feature>
<proteinExistence type="inferred from homology"/>
<dbReference type="CDD" id="cd00609">
    <property type="entry name" value="AAT_like"/>
    <property type="match status" value="1"/>
</dbReference>
<dbReference type="EMBL" id="BJZO01000013">
    <property type="protein sequence ID" value="GEO80655.1"/>
    <property type="molecule type" value="Genomic_DNA"/>
</dbReference>
<gene>
    <name evidence="8" type="ORF">ROR02_07860</name>
</gene>
<dbReference type="OrthoDB" id="9804020at2"/>
<dbReference type="InterPro" id="IPR015424">
    <property type="entry name" value="PyrdxlP-dep_Trfase"/>
</dbReference>
<protein>
    <submittedName>
        <fullName evidence="8">GntR family transcriptional regulator</fullName>
    </submittedName>
</protein>
<evidence type="ECO:0000256" key="1">
    <source>
        <dbReference type="ARBA" id="ARBA00005384"/>
    </source>
</evidence>
<name>A0A512H5A5_9PROT</name>
<keyword evidence="5" id="KW-0804">Transcription</keyword>
<dbReference type="SUPFAM" id="SSF46785">
    <property type="entry name" value="Winged helix' DNA-binding domain"/>
    <property type="match status" value="1"/>
</dbReference>
<dbReference type="InterPro" id="IPR004839">
    <property type="entry name" value="Aminotransferase_I/II_large"/>
</dbReference>
<dbReference type="GO" id="GO:0003677">
    <property type="term" value="F:DNA binding"/>
    <property type="evidence" value="ECO:0007669"/>
    <property type="project" value="UniProtKB-KW"/>
</dbReference>
<dbReference type="Gene3D" id="3.90.1150.10">
    <property type="entry name" value="Aspartate Aminotransferase, domain 1"/>
    <property type="match status" value="1"/>
</dbReference>
<evidence type="ECO:0000256" key="6">
    <source>
        <dbReference type="SAM" id="MobiDB-lite"/>
    </source>
</evidence>
<keyword evidence="3" id="KW-0805">Transcription regulation</keyword>